<feature type="chain" id="PRO_5013095988" evidence="1">
    <location>
        <begin position="20"/>
        <end position="624"/>
    </location>
</feature>
<evidence type="ECO:0000313" key="3">
    <source>
        <dbReference type="Proteomes" id="UP000193144"/>
    </source>
</evidence>
<dbReference type="Proteomes" id="UP000193144">
    <property type="component" value="Unassembled WGS sequence"/>
</dbReference>
<sequence>MRFLSILGATFLAVTRVAAQAIPFTIDGPLENVSPPGPNFNSGGTVTVAGTTITMPDNILIQFPATFVSFKDFAADFAANGGSYGGWEVHVDGNYVAGKPIAGRFFISQLIGGAGAGIVESVAFDGTLKIANGGPTLRVNTPNGVYAKAFTSRLFLTADEENPSISSFSGYPMCIPQSATDADCPSNNRPANGARVYTPTNTSAMAPFVAGDYVTWAGIKNGAEVLVYTLVAETVQQLTDASKGDPLYLRVEDVNIAINDGTLNVEVGTTRFTGYLSDGSGSVSVYRLDIDPCTGTETEVQVAAGGLKAGDARNKFDIRFSDGSRTVASKEYRVKANKGQKTVTKGFKTGQFVAPISEVIWPENNVPGTPWSENAFDIFTNLKDGFVFNNQQWGQLTPWPGAKAPTAAKKCVGNELTNTPTNPPAGATAQAKAGADITGQTFGSITTLNGQFTSAGLTAADVTFKWTTDATGITIQNADKATATFVNPWGTASVSRTFTLEVCTKATTPACTTDAVVVTTDKTTDTIKITSYKFANQGGGTITVTAESNNVLPANPDGAKLSITFGATTAAMNQDATNGGVYTFSRTGVGKQPTSITIKSAHSGSATTNALIKRRFRAMRFMRN</sequence>
<dbReference type="EMBL" id="MCFA01000131">
    <property type="protein sequence ID" value="ORY04866.1"/>
    <property type="molecule type" value="Genomic_DNA"/>
</dbReference>
<dbReference type="OrthoDB" id="2129641at2759"/>
<feature type="signal peptide" evidence="1">
    <location>
        <begin position="1"/>
        <end position="19"/>
    </location>
</feature>
<accession>A0A1Y1Z3U0</accession>
<reference evidence="2 3" key="1">
    <citation type="submission" date="2016-07" db="EMBL/GenBank/DDBJ databases">
        <title>Pervasive Adenine N6-methylation of Active Genes in Fungi.</title>
        <authorList>
            <consortium name="DOE Joint Genome Institute"/>
            <person name="Mondo S.J."/>
            <person name="Dannebaum R.O."/>
            <person name="Kuo R.C."/>
            <person name="Labutti K."/>
            <person name="Haridas S."/>
            <person name="Kuo A."/>
            <person name="Salamov A."/>
            <person name="Ahrendt S.R."/>
            <person name="Lipzen A."/>
            <person name="Sullivan W."/>
            <person name="Andreopoulos W.B."/>
            <person name="Clum A."/>
            <person name="Lindquist E."/>
            <person name="Daum C."/>
            <person name="Ramamoorthy G.K."/>
            <person name="Gryganskyi A."/>
            <person name="Culley D."/>
            <person name="Magnuson J.K."/>
            <person name="James T.Y."/>
            <person name="O'Malley M.A."/>
            <person name="Stajich J.E."/>
            <person name="Spatafora J.W."/>
            <person name="Visel A."/>
            <person name="Grigoriev I.V."/>
        </authorList>
    </citation>
    <scope>NUCLEOTIDE SEQUENCE [LARGE SCALE GENOMIC DNA]</scope>
    <source>
        <strain evidence="2 3">CBS 115471</strain>
    </source>
</reference>
<evidence type="ECO:0000313" key="2">
    <source>
        <dbReference type="EMBL" id="ORY04866.1"/>
    </source>
</evidence>
<organism evidence="2 3">
    <name type="scientific">Clohesyomyces aquaticus</name>
    <dbReference type="NCBI Taxonomy" id="1231657"/>
    <lineage>
        <taxon>Eukaryota</taxon>
        <taxon>Fungi</taxon>
        <taxon>Dikarya</taxon>
        <taxon>Ascomycota</taxon>
        <taxon>Pezizomycotina</taxon>
        <taxon>Dothideomycetes</taxon>
        <taxon>Pleosporomycetidae</taxon>
        <taxon>Pleosporales</taxon>
        <taxon>Lindgomycetaceae</taxon>
        <taxon>Clohesyomyces</taxon>
    </lineage>
</organism>
<name>A0A1Y1Z3U0_9PLEO</name>
<evidence type="ECO:0000256" key="1">
    <source>
        <dbReference type="SAM" id="SignalP"/>
    </source>
</evidence>
<gene>
    <name evidence="2" type="ORF">BCR34DRAFT_591069</name>
</gene>
<keyword evidence="3" id="KW-1185">Reference proteome</keyword>
<dbReference type="AlphaFoldDB" id="A0A1Y1Z3U0"/>
<protein>
    <submittedName>
        <fullName evidence="2">Uncharacterized protein</fullName>
    </submittedName>
</protein>
<keyword evidence="1" id="KW-0732">Signal</keyword>
<proteinExistence type="predicted"/>
<comment type="caution">
    <text evidence="2">The sequence shown here is derived from an EMBL/GenBank/DDBJ whole genome shotgun (WGS) entry which is preliminary data.</text>
</comment>